<feature type="transmembrane region" description="Helical" evidence="3">
    <location>
        <begin position="816"/>
        <end position="833"/>
    </location>
</feature>
<feature type="domain" description="Glycosyl hydrolase 94 supersandwich" evidence="4">
    <location>
        <begin position="1893"/>
        <end position="2170"/>
    </location>
</feature>
<dbReference type="InterPro" id="IPR010383">
    <property type="entry name" value="Glyco_hydrolase_94_b-supersand"/>
</dbReference>
<dbReference type="InterPro" id="IPR037824">
    <property type="entry name" value="GH94N_2_NdvB"/>
</dbReference>
<dbReference type="InterPro" id="IPR037018">
    <property type="entry name" value="GH65_N"/>
</dbReference>
<evidence type="ECO:0000313" key="7">
    <source>
        <dbReference type="EMBL" id="UOF89814.1"/>
    </source>
</evidence>
<evidence type="ECO:0000256" key="1">
    <source>
        <dbReference type="ARBA" id="ARBA00022676"/>
    </source>
</evidence>
<dbReference type="Pfam" id="PF10091">
    <property type="entry name" value="Glycoamylase"/>
    <property type="match status" value="1"/>
</dbReference>
<evidence type="ECO:0000256" key="3">
    <source>
        <dbReference type="SAM" id="Phobius"/>
    </source>
</evidence>
<name>A0ABY4CHH8_9BACL</name>
<feature type="transmembrane region" description="Helical" evidence="3">
    <location>
        <begin position="416"/>
        <end position="441"/>
    </location>
</feature>
<evidence type="ECO:0000259" key="5">
    <source>
        <dbReference type="Pfam" id="PF10091"/>
    </source>
</evidence>
<dbReference type="CDD" id="cd11753">
    <property type="entry name" value="GH94N_ChvB_NdvB_2_like"/>
    <property type="match status" value="1"/>
</dbReference>
<dbReference type="PANTHER" id="PTHR37469:SF2">
    <property type="entry name" value="CELLOBIONIC ACID PHOSPHORYLASE"/>
    <property type="match status" value="1"/>
</dbReference>
<dbReference type="InterPro" id="IPR019282">
    <property type="entry name" value="Glycoamylase-like_cons_dom"/>
</dbReference>
<evidence type="ECO:0000256" key="2">
    <source>
        <dbReference type="ARBA" id="ARBA00022679"/>
    </source>
</evidence>
<dbReference type="InterPro" id="IPR012341">
    <property type="entry name" value="6hp_glycosidase-like_sf"/>
</dbReference>
<dbReference type="InterPro" id="IPR033432">
    <property type="entry name" value="GH94_catalytic"/>
</dbReference>
<evidence type="ECO:0000259" key="6">
    <source>
        <dbReference type="Pfam" id="PF17167"/>
    </source>
</evidence>
<feature type="domain" description="Glycosyl hydrolase 94 supersandwich" evidence="4">
    <location>
        <begin position="1404"/>
        <end position="1671"/>
    </location>
</feature>
<dbReference type="SMART" id="SM01068">
    <property type="entry name" value="CBM_X"/>
    <property type="match status" value="2"/>
</dbReference>
<keyword evidence="3" id="KW-0472">Membrane</keyword>
<dbReference type="Pfam" id="PF17167">
    <property type="entry name" value="Glyco_hydro_94"/>
    <property type="match status" value="1"/>
</dbReference>
<feature type="transmembrane region" description="Helical" evidence="3">
    <location>
        <begin position="793"/>
        <end position="809"/>
    </location>
</feature>
<dbReference type="Gene3D" id="1.50.10.10">
    <property type="match status" value="1"/>
</dbReference>
<dbReference type="RefSeq" id="WP_347436505.1">
    <property type="nucleotide sequence ID" value="NZ_CP089291.1"/>
</dbReference>
<dbReference type="Gene3D" id="2.60.420.10">
    <property type="entry name" value="Maltose phosphorylase, domain 3"/>
    <property type="match status" value="1"/>
</dbReference>
<dbReference type="InterPro" id="IPR037820">
    <property type="entry name" value="GH94N_NdvB"/>
</dbReference>
<dbReference type="CDD" id="cd11756">
    <property type="entry name" value="GH94N_ChvB_NdvB_1_like"/>
    <property type="match status" value="1"/>
</dbReference>
<feature type="domain" description="Glycosyl hydrolase 94 catalytic" evidence="6">
    <location>
        <begin position="2184"/>
        <end position="2608"/>
    </location>
</feature>
<evidence type="ECO:0000259" key="4">
    <source>
        <dbReference type="Pfam" id="PF06165"/>
    </source>
</evidence>
<dbReference type="InterPro" id="IPR008928">
    <property type="entry name" value="6-hairpin_glycosidase_sf"/>
</dbReference>
<keyword evidence="8" id="KW-1185">Reference proteome</keyword>
<dbReference type="SUPFAM" id="SSF48208">
    <property type="entry name" value="Six-hairpin glycosidases"/>
    <property type="match status" value="1"/>
</dbReference>
<keyword evidence="1" id="KW-0328">Glycosyltransferase</keyword>
<dbReference type="SUPFAM" id="SSF74650">
    <property type="entry name" value="Galactose mutarotase-like"/>
    <property type="match status" value="2"/>
</dbReference>
<dbReference type="EMBL" id="CP089291">
    <property type="protein sequence ID" value="UOF89814.1"/>
    <property type="molecule type" value="Genomic_DNA"/>
</dbReference>
<keyword evidence="3" id="KW-1133">Transmembrane helix</keyword>
<keyword evidence="3" id="KW-0812">Transmembrane</keyword>
<reference evidence="7" key="1">
    <citation type="submission" date="2021-12" db="EMBL/GenBank/DDBJ databases">
        <title>Alicyclobacillaceae gen. nov., sp. nov., isolated from chalcocite enrichment system.</title>
        <authorList>
            <person name="Jiang Z."/>
        </authorList>
    </citation>
    <scope>NUCLEOTIDE SEQUENCE</scope>
    <source>
        <strain evidence="7">MYW30-H2</strain>
    </source>
</reference>
<feature type="transmembrane region" description="Helical" evidence="3">
    <location>
        <begin position="853"/>
        <end position="875"/>
    </location>
</feature>
<gene>
    <name evidence="7" type="ORF">LSG31_18350</name>
</gene>
<dbReference type="InterPro" id="IPR052047">
    <property type="entry name" value="GH94_Enzymes"/>
</dbReference>
<dbReference type="Gene3D" id="2.70.98.40">
    <property type="entry name" value="Glycoside hydrolase, family 65, N-terminal domain"/>
    <property type="match status" value="2"/>
</dbReference>
<sequence length="2693" mass="304795">MILNNDQLLARAREFALSNELRATNRLNASFWPAFRADMASLRTFAEQLTNSRAECMQPAEDWLLDHIAFLETQAQGVIRRLPRATLRKLPKLQDTGMPRIYGICDDYLTHVDGHYDVHSFAAYVRSYQEVSVLKIAECWALPTAMRVVIIRRLAQAMRDVQYRHDVCNSVASLLERLGEKNMSDAEIRACLERETRRRTFSAAEVVHLVRHLSEWEPDIRMVQDWLAAHVENSEASLEQMVSFEHHLQSELQVTCGNLVQSMHILERQPWRLTFTKISCVEQILLSDTNSEYERMDFASRDLLRRRVAEIARQLNVPETLVAQTAVRLAQQCHVEACSPDVPAREMCLAHYLLDPHGIAAMRKALCEVTRPRRLPQIAIRRRPLSVYMASVTLLFIGLLLLAGAWTAFGIRVRPLSWVATFIALALPASEWAIAIVHAWIGKCCRPAALLRYDFSDGLPEDARTMVVMPIIWSDLEDVDDVVERLEVHYLANREQHIHFAVLADFSDAPVATQADDKKLVAHAIARIQALQAKYGSSRFFLLHRSRRYNAVDDVYMGWERKRGKLVEFVELLSGNGDTSFTTVYGQADILQDIRYVFTVDHDTQLPIGVVSRMAGTIHFPYNRPRLNESGTRVSAGFGVLQPRIGVSFESVQKSRFAALWAGEPGIDPYAFAVSNPYQDLFGQAIFVGKGIFDVEAFRKTLVNRIPDHHVLSHDLLEGGFLRAGLAADIEVVEEHPSTFYAYERRAHRWMRGDWQLIKWLGRTCKDRYGDRQHVDLCGLTRWQIIDNLRRSLLAPALFLVALLGVRVLPGREMAWETIVLSTIFLPFLRAIAHGFVGRGSMRTVGVTFLQSVVQLVTLPFAAVLALDAMLRTLYRVFVSRRKLLEWVPAAQMDRGSANRRVFVYESAGYAVIVLFAVLTWLSGGLWNHAFAVAALSIWLLARPFIQQLNRPSTRKERAWLAAARPELRELARQIWSFYERYVTADESWLPPDNVQYHPHEIVAHRTSPTNIGLYLASVIAARDLDFIDTLTMVERLELTMQTLQGMEKWNGHLLNWYDTISAKPLAPRYVSTVDSGNLVAYLMVVRQGLRHWSMRESALQSRMEGLMEEIDRFIEQTNFQPLFNVDERLFCLGCHVDTNRRETILYDLLASEARQASFVAISLGQIPVSHWFTLARTMTLAGGCKTLLSWSGTMFEYLMPSLIMRTYRNTVWDSTYRGVVDRQREYADRQRVPFGISESGYYAFDYQLNYQYRAFGVPGLGLERGLERNLVVAPYAAIMALPFAGDAGMAALRKFEDFGAKGKYGFYEAVDFTVQRLPAGSRHEVVQSFMAHHQGMSMLSIVNLLADEIMIARFHADPRVRATNLLLQERVPAKAALIEELPGLHGKLPEFKVQADDAERTFREQTALPEVNVLSNGRLTSVATNDGNGFLTWNGLAVTRWQEDPVVGTSGVIVYVHEVATEETWSITRFPCQTADNSSVRFHLDKTTCERNYKGMSSKLDLAVSPDVDAEVRRIQFVNNSGEERTLEVTSFLELALASQSDDRAHPAFSKLFIQTSHDAAARCLLAKRRPREEDEQEVWAVHTVYVDGHDTGDYEYETDRAAFIGRGYSLQAPQALNMRLRGSAGSVADPAFVMRRRIHLAPQESAAVYIVTGVADSREQAIEIIYRLCEPAQADRTFHLAWVRTQIDLRHLHLSPAQASAAQLLAGRLLFTPPLSRVRKDAIAHNALGQSVLWSRGISGDAPVVTVCISNLADLPFVTLLARQHQYLCALGLALDLVVLDETKSGYQDELMHRLRENLAARGIGEMKRIAGVKESQLSLDERTLLVAVSRVWLRAGGPSLRAQLQIDEGEPRPLPGLQMQRDMQRQHVPHISAQGEFFNGWGSFIEDGQAYQIHVQNGAYLSRPLSNVLANPQFGCILTELGTGYSWWRNSRECKLTPWNNDPVLDPPGECLYLCDIDTNKIWSAAPKPAGGDRTYQVVHGWGFSRIEQMDGEILHTMETTVPLNDPLKIIRLHVRNMSEDTKRISVTYYAEWVIGVMREAQAPFVVTEWDPEICSLLARNTYQEAFRDAVGFLHMTRPNHADVLDSAAYSWTGDRTEFIGRGGTPECPAALYDGKLSGRTGTFSNTCGAVQTVVELPAKGETEVIILFGCAAAKEKVQALVHKYSRASAYADTLAGVTRFWQRITGQVKVKTPDRAMDLLLNGWLLYQALTCRLWARTAFYQAGGAFGFRDQLQDSLAFLHADSSITRQQILLNAAHQYQEGDVQHWWHEETKKGIRTRFSDDLLWLPYAVSRYLEHTGDIGILHENVPFLHSDALQEGELERYEDTVVSDERGSLLEHCLRAIRHAMRFGEHGIPLMGIGDWNDGMSRIGAKGRGESVWLGWFLLDILKRFAQMENVGVPPKLVEQFAQTAHELEQHLNEHAWDGAWFRRAFTDAGKWLGSIENKECRIDAIAQSWAVISQGTSKDRQMRGMRSFDRELVDRELGLARLLTKAFDETQPSPGYIQGYPPGIRENGGQYTHGVIWSIVAWAMLDRRDQAFDLFSMLNPISHTRTVRDVRMYANEPYVMSADVYTADPHQGRAGWSWYTGAAGWMYQAGLEYVLGVFRRGDRLYIRPCVPMEWDSFTLEYNYGATTYCIEVNCEQGGKDPSTWVVDGQQAVNQSYLQLVDDGRVHHVTVQTTWQSLSTVG</sequence>
<dbReference type="Proteomes" id="UP000830167">
    <property type="component" value="Chromosome"/>
</dbReference>
<proteinExistence type="predicted"/>
<feature type="transmembrane region" description="Helical" evidence="3">
    <location>
        <begin position="902"/>
        <end position="921"/>
    </location>
</feature>
<dbReference type="PANTHER" id="PTHR37469">
    <property type="entry name" value="CELLOBIONIC ACID PHOSPHORYLASE-RELATED"/>
    <property type="match status" value="1"/>
</dbReference>
<keyword evidence="2" id="KW-0808">Transferase</keyword>
<organism evidence="7 8">
    <name type="scientific">Fodinisporobacter ferrooxydans</name>
    <dbReference type="NCBI Taxonomy" id="2901836"/>
    <lineage>
        <taxon>Bacteria</taxon>
        <taxon>Bacillati</taxon>
        <taxon>Bacillota</taxon>
        <taxon>Bacilli</taxon>
        <taxon>Bacillales</taxon>
        <taxon>Alicyclobacillaceae</taxon>
        <taxon>Fodinisporobacter</taxon>
    </lineage>
</organism>
<dbReference type="Gene3D" id="1.50.10.140">
    <property type="match status" value="1"/>
</dbReference>
<feature type="domain" description="Glycoamylase-like" evidence="5">
    <location>
        <begin position="1150"/>
        <end position="1356"/>
    </location>
</feature>
<dbReference type="InterPro" id="IPR011013">
    <property type="entry name" value="Gal_mutarotase_sf_dom"/>
</dbReference>
<accession>A0ABY4CHH8</accession>
<feature type="transmembrane region" description="Helical" evidence="3">
    <location>
        <begin position="385"/>
        <end position="409"/>
    </location>
</feature>
<protein>
    <submittedName>
        <fullName evidence="7">Carbohydrate-binding protein</fullName>
    </submittedName>
</protein>
<dbReference type="Pfam" id="PF06165">
    <property type="entry name" value="GH94_b-supersand"/>
    <property type="match status" value="2"/>
</dbReference>
<evidence type="ECO:0000313" key="8">
    <source>
        <dbReference type="Proteomes" id="UP000830167"/>
    </source>
</evidence>